<comment type="caution">
    <text evidence="5">The sequence shown here is derived from an EMBL/GenBank/DDBJ whole genome shotgun (WGS) entry which is preliminary data.</text>
</comment>
<sequence length="211" mass="24870">MVTYSGRFAYSSQTRPCYKFTDPALARSASSIKDRLLNWVKAQTKEYKNLQVTNFSTCWSDGLAFCALIHHFYPESFDYDKLTPEKRRENFEIAFKVAEDEAGIAPLLDVEDMVVMRKPDWKCVFTYVQTFYRRFHNDPRSVKPTVYTLYSNVVTTIILVRYEVLDNKVVLLPFQFFSLIPQLLHSVQSLYETRIDWPIQWHSLKESAKVY</sequence>
<dbReference type="EMBL" id="VYZN01000027">
    <property type="protein sequence ID" value="KAE9534761.1"/>
    <property type="molecule type" value="Genomic_DNA"/>
</dbReference>
<accession>A0A6G0TL68</accession>
<evidence type="ECO:0000256" key="3">
    <source>
        <dbReference type="ARBA" id="ARBA00061655"/>
    </source>
</evidence>
<dbReference type="SUPFAM" id="SSF47576">
    <property type="entry name" value="Calponin-homology domain, CH-domain"/>
    <property type="match status" value="1"/>
</dbReference>
<dbReference type="Gene3D" id="1.10.418.10">
    <property type="entry name" value="Calponin-like domain"/>
    <property type="match status" value="1"/>
</dbReference>
<keyword evidence="6" id="KW-1185">Reference proteome</keyword>
<evidence type="ECO:0000256" key="1">
    <source>
        <dbReference type="ARBA" id="ARBA00022553"/>
    </source>
</evidence>
<dbReference type="InterPro" id="IPR036872">
    <property type="entry name" value="CH_dom_sf"/>
</dbReference>
<evidence type="ECO:0000256" key="2">
    <source>
        <dbReference type="ARBA" id="ARBA00023054"/>
    </source>
</evidence>
<keyword evidence="2" id="KW-0175">Coiled coil</keyword>
<comment type="similarity">
    <text evidence="3">Belongs to the smoothelin family.</text>
</comment>
<dbReference type="Pfam" id="PF00307">
    <property type="entry name" value="CH"/>
    <property type="match status" value="1"/>
</dbReference>
<proteinExistence type="inferred from homology"/>
<dbReference type="Proteomes" id="UP000475862">
    <property type="component" value="Unassembled WGS sequence"/>
</dbReference>
<name>A0A6G0TL68_APHGL</name>
<dbReference type="InterPro" id="IPR050540">
    <property type="entry name" value="F-actin_Monoox_Mical"/>
</dbReference>
<protein>
    <recommendedName>
        <fullName evidence="4">Calponin-homology (CH) domain-containing protein</fullName>
    </recommendedName>
</protein>
<dbReference type="PANTHER" id="PTHR23167">
    <property type="entry name" value="CALPONIN HOMOLOGY DOMAIN-CONTAINING PROTEIN DDB_G0272472-RELATED"/>
    <property type="match status" value="1"/>
</dbReference>
<feature type="domain" description="Calponin-homology (CH)" evidence="4">
    <location>
        <begin position="30"/>
        <end position="136"/>
    </location>
</feature>
<reference evidence="5 6" key="1">
    <citation type="submission" date="2019-08" db="EMBL/GenBank/DDBJ databases">
        <title>The genome of the soybean aphid Biotype 1, its phylome, world population structure and adaptation to the North American continent.</title>
        <authorList>
            <person name="Giordano R."/>
            <person name="Donthu R.K."/>
            <person name="Hernandez A.G."/>
            <person name="Wright C.L."/>
            <person name="Zimin A.V."/>
        </authorList>
    </citation>
    <scope>NUCLEOTIDE SEQUENCE [LARGE SCALE GENOMIC DNA]</scope>
    <source>
        <tissue evidence="5">Whole aphids</tissue>
    </source>
</reference>
<keyword evidence="1" id="KW-0597">Phosphoprotein</keyword>
<evidence type="ECO:0000313" key="6">
    <source>
        <dbReference type="Proteomes" id="UP000475862"/>
    </source>
</evidence>
<dbReference type="PANTHER" id="PTHR23167:SF88">
    <property type="entry name" value="CALPONIN-HOMOLOGY (CH) DOMAIN-CONTAINING PROTEIN"/>
    <property type="match status" value="1"/>
</dbReference>
<dbReference type="OrthoDB" id="10017054at2759"/>
<organism evidence="5 6">
    <name type="scientific">Aphis glycines</name>
    <name type="common">Soybean aphid</name>
    <dbReference type="NCBI Taxonomy" id="307491"/>
    <lineage>
        <taxon>Eukaryota</taxon>
        <taxon>Metazoa</taxon>
        <taxon>Ecdysozoa</taxon>
        <taxon>Arthropoda</taxon>
        <taxon>Hexapoda</taxon>
        <taxon>Insecta</taxon>
        <taxon>Pterygota</taxon>
        <taxon>Neoptera</taxon>
        <taxon>Paraneoptera</taxon>
        <taxon>Hemiptera</taxon>
        <taxon>Sternorrhyncha</taxon>
        <taxon>Aphidomorpha</taxon>
        <taxon>Aphidoidea</taxon>
        <taxon>Aphididae</taxon>
        <taxon>Aphidini</taxon>
        <taxon>Aphis</taxon>
        <taxon>Aphis</taxon>
    </lineage>
</organism>
<gene>
    <name evidence="5" type="ORF">AGLY_008053</name>
</gene>
<dbReference type="InterPro" id="IPR001715">
    <property type="entry name" value="CH_dom"/>
</dbReference>
<evidence type="ECO:0000259" key="4">
    <source>
        <dbReference type="PROSITE" id="PS50021"/>
    </source>
</evidence>
<dbReference type="AlphaFoldDB" id="A0A6G0TL68"/>
<dbReference type="PROSITE" id="PS50021">
    <property type="entry name" value="CH"/>
    <property type="match status" value="1"/>
</dbReference>
<dbReference type="FunFam" id="1.10.418.10:FF:000009">
    <property type="entry name" value="smoothelin isoform X2"/>
    <property type="match status" value="1"/>
</dbReference>
<evidence type="ECO:0000313" key="5">
    <source>
        <dbReference type="EMBL" id="KAE9534761.1"/>
    </source>
</evidence>
<dbReference type="SMART" id="SM00033">
    <property type="entry name" value="CH"/>
    <property type="match status" value="1"/>
</dbReference>